<sequence>MPAPDPASIPLPLIFGPFDPSGASHLPIDAVICAGLGAHAGTVATAIHVQDTAGVETIQRLPAELIDDQARCLLEDMAIGALKIGPQYDPESIATLAQIAADYSNLPLVLQLSAPPLVPDLEDLDPEETVGALLELLVPQAHLVVVDARLPEQWAGQGLLSSARAGDPVGALHEFGAPLVLCCNAPLGPGLNGLVLHAHDQAGGRWPWPAPRVRTGDAESLLATVLCCLLARGIAPADAIAQAVPAATALLERHFHPGMGQRILRHAAP</sequence>
<dbReference type="SUPFAM" id="SSF53613">
    <property type="entry name" value="Ribokinase-like"/>
    <property type="match status" value="1"/>
</dbReference>
<dbReference type="AlphaFoldDB" id="A0AB39CJ50"/>
<dbReference type="GO" id="GO:0008972">
    <property type="term" value="F:phosphomethylpyrimidine kinase activity"/>
    <property type="evidence" value="ECO:0007669"/>
    <property type="project" value="UniProtKB-EC"/>
</dbReference>
<dbReference type="GO" id="GO:0005829">
    <property type="term" value="C:cytosol"/>
    <property type="evidence" value="ECO:0007669"/>
    <property type="project" value="TreeGrafter"/>
</dbReference>
<protein>
    <submittedName>
        <fullName evidence="2">Bifunctional hydroxymethylpyrimidine kinase/phosphomethylpyrimidine kinase</fullName>
        <ecNumber evidence="2">2.7.1.49</ecNumber>
        <ecNumber evidence="2">2.7.4.7</ecNumber>
    </submittedName>
</protein>
<dbReference type="Pfam" id="PF08543">
    <property type="entry name" value="Phos_pyr_kin"/>
    <property type="match status" value="1"/>
</dbReference>
<accession>A0AB39CJ50</accession>
<dbReference type="RefSeq" id="WP_368643514.1">
    <property type="nucleotide sequence ID" value="NZ_CP158252.1"/>
</dbReference>
<keyword evidence="2" id="KW-0418">Kinase</keyword>
<dbReference type="InterPro" id="IPR029056">
    <property type="entry name" value="Ribokinase-like"/>
</dbReference>
<dbReference type="EMBL" id="CP158252">
    <property type="protein sequence ID" value="XDJ42146.1"/>
    <property type="molecule type" value="Genomic_DNA"/>
</dbReference>
<gene>
    <name evidence="2" type="ORF">ABRY99_00805</name>
</gene>
<dbReference type="Gene3D" id="3.40.1190.20">
    <property type="match status" value="1"/>
</dbReference>
<reference evidence="2" key="1">
    <citation type="submission" date="2024-05" db="EMBL/GenBank/DDBJ databases">
        <authorList>
            <person name="Luo Y.-C."/>
            <person name="Nicholds J."/>
            <person name="Mortimer T."/>
            <person name="Maboni G."/>
        </authorList>
    </citation>
    <scope>NUCLEOTIDE SEQUENCE</scope>
    <source>
        <strain evidence="2">153920</strain>
    </source>
</reference>
<feature type="domain" description="Pyridoxamine kinase/Phosphomethylpyrimidine kinase" evidence="1">
    <location>
        <begin position="19"/>
        <end position="261"/>
    </location>
</feature>
<proteinExistence type="predicted"/>
<dbReference type="PANTHER" id="PTHR20858">
    <property type="entry name" value="PHOSPHOMETHYLPYRIMIDINE KINASE"/>
    <property type="match status" value="1"/>
</dbReference>
<evidence type="ECO:0000259" key="1">
    <source>
        <dbReference type="Pfam" id="PF08543"/>
    </source>
</evidence>
<dbReference type="EC" id="2.7.4.7" evidence="2"/>
<evidence type="ECO:0000313" key="2">
    <source>
        <dbReference type="EMBL" id="XDJ42146.1"/>
    </source>
</evidence>
<keyword evidence="2" id="KW-0808">Transferase</keyword>
<dbReference type="InterPro" id="IPR013749">
    <property type="entry name" value="PM/HMP-P_kinase-1"/>
</dbReference>
<name>A0AB39CJ50_9BURK</name>
<organism evidence="2">
    <name type="scientific">Castellaniella ginsengisoli</name>
    <dbReference type="NCBI Taxonomy" id="546114"/>
    <lineage>
        <taxon>Bacteria</taxon>
        <taxon>Pseudomonadati</taxon>
        <taxon>Pseudomonadota</taxon>
        <taxon>Betaproteobacteria</taxon>
        <taxon>Burkholderiales</taxon>
        <taxon>Alcaligenaceae</taxon>
        <taxon>Castellaniella</taxon>
    </lineage>
</organism>
<dbReference type="GO" id="GO:0009228">
    <property type="term" value="P:thiamine biosynthetic process"/>
    <property type="evidence" value="ECO:0007669"/>
    <property type="project" value="TreeGrafter"/>
</dbReference>
<dbReference type="GO" id="GO:0008902">
    <property type="term" value="F:hydroxymethylpyrimidine kinase activity"/>
    <property type="evidence" value="ECO:0007669"/>
    <property type="project" value="UniProtKB-EC"/>
</dbReference>
<dbReference type="PANTHER" id="PTHR20858:SF17">
    <property type="entry name" value="HYDROXYMETHYLPYRIMIDINE_PHOSPHOMETHYLPYRIMIDINE KINASE THI20-RELATED"/>
    <property type="match status" value="1"/>
</dbReference>
<dbReference type="EC" id="2.7.1.49" evidence="2"/>